<protein>
    <submittedName>
        <fullName evidence="2">Uncharacterized protein</fullName>
    </submittedName>
</protein>
<feature type="compositionally biased region" description="Basic residues" evidence="1">
    <location>
        <begin position="198"/>
        <end position="211"/>
    </location>
</feature>
<evidence type="ECO:0000313" key="3">
    <source>
        <dbReference type="Proteomes" id="UP000789595"/>
    </source>
</evidence>
<feature type="compositionally biased region" description="Low complexity" evidence="1">
    <location>
        <begin position="345"/>
        <end position="354"/>
    </location>
</feature>
<feature type="compositionally biased region" description="Basic residues" evidence="1">
    <location>
        <begin position="355"/>
        <end position="368"/>
    </location>
</feature>
<feature type="compositionally biased region" description="Pro residues" evidence="1">
    <location>
        <begin position="34"/>
        <end position="51"/>
    </location>
</feature>
<evidence type="ECO:0000256" key="1">
    <source>
        <dbReference type="SAM" id="MobiDB-lite"/>
    </source>
</evidence>
<dbReference type="AlphaFoldDB" id="A0A8J2SW33"/>
<organism evidence="2 3">
    <name type="scientific">Pelagomonas calceolata</name>
    <dbReference type="NCBI Taxonomy" id="35677"/>
    <lineage>
        <taxon>Eukaryota</taxon>
        <taxon>Sar</taxon>
        <taxon>Stramenopiles</taxon>
        <taxon>Ochrophyta</taxon>
        <taxon>Pelagophyceae</taxon>
        <taxon>Pelagomonadales</taxon>
        <taxon>Pelagomonadaceae</taxon>
        <taxon>Pelagomonas</taxon>
    </lineage>
</organism>
<evidence type="ECO:0000313" key="2">
    <source>
        <dbReference type="EMBL" id="CAH0376066.1"/>
    </source>
</evidence>
<proteinExistence type="predicted"/>
<feature type="compositionally biased region" description="Low complexity" evidence="1">
    <location>
        <begin position="52"/>
        <end position="86"/>
    </location>
</feature>
<accession>A0A8J2SW33</accession>
<dbReference type="Proteomes" id="UP000789595">
    <property type="component" value="Unassembled WGS sequence"/>
</dbReference>
<reference evidence="2" key="1">
    <citation type="submission" date="2021-11" db="EMBL/GenBank/DDBJ databases">
        <authorList>
            <consortium name="Genoscope - CEA"/>
            <person name="William W."/>
        </authorList>
    </citation>
    <scope>NUCLEOTIDE SEQUENCE</scope>
</reference>
<feature type="region of interest" description="Disordered" evidence="1">
    <location>
        <begin position="1"/>
        <end position="86"/>
    </location>
</feature>
<keyword evidence="3" id="KW-1185">Reference proteome</keyword>
<feature type="compositionally biased region" description="Low complexity" evidence="1">
    <location>
        <begin position="306"/>
        <end position="317"/>
    </location>
</feature>
<sequence length="427" mass="45305">DAADGFSQVSTRDLKPSAATPPATAAPQTTVAEPAPPTPVAMDAKPPPPPAANGSPAAGSPADSEKAPPAAVAAPPDAAAAATAPPKRAPLVAAPLLDPPRTYEKDAKTIRALISLEDGPGLLVVAPADATVADICQICQPRVEKRFGKNASLALKLGVYGALPSTTKSLPDSARFEGIIRRTRASQVSLGGGVGEKRTRKAARTARKRFRGAADSSSDDDYNAGGCLPVAAVAPPSDAGELRARARVLFAELSMLTDGAARRPSFCRGAAARHRRRVSWRPRGDETAVDACWFDRRGDARRRRGTAQAATRPTGARCARSSPRGAGASTSTATRSWERSRPTAGPTSRQSSSGRRTRPRRRSGRSRARTASCAIWSSWRTARRTSCPRWSRPRRRWPLLLRRSGSSRRRRGTCWTRSTSPLSLVPV</sequence>
<name>A0A8J2SW33_9STRA</name>
<feature type="non-terminal residue" evidence="2">
    <location>
        <position position="1"/>
    </location>
</feature>
<gene>
    <name evidence="2" type="ORF">PECAL_5P06200</name>
</gene>
<feature type="region of interest" description="Disordered" evidence="1">
    <location>
        <begin position="190"/>
        <end position="220"/>
    </location>
</feature>
<comment type="caution">
    <text evidence="2">The sequence shown here is derived from an EMBL/GenBank/DDBJ whole genome shotgun (WGS) entry which is preliminary data.</text>
</comment>
<feature type="compositionally biased region" description="Low complexity" evidence="1">
    <location>
        <begin position="16"/>
        <end position="33"/>
    </location>
</feature>
<feature type="region of interest" description="Disordered" evidence="1">
    <location>
        <begin position="300"/>
        <end position="369"/>
    </location>
</feature>
<feature type="non-terminal residue" evidence="2">
    <location>
        <position position="427"/>
    </location>
</feature>
<dbReference type="EMBL" id="CAKKNE010000005">
    <property type="protein sequence ID" value="CAH0376066.1"/>
    <property type="molecule type" value="Genomic_DNA"/>
</dbReference>